<organism evidence="2">
    <name type="scientific">uncultured Caudovirales phage</name>
    <dbReference type="NCBI Taxonomy" id="2100421"/>
    <lineage>
        <taxon>Viruses</taxon>
        <taxon>Duplodnaviria</taxon>
        <taxon>Heunggongvirae</taxon>
        <taxon>Uroviricota</taxon>
        <taxon>Caudoviricetes</taxon>
        <taxon>Peduoviridae</taxon>
        <taxon>Maltschvirus</taxon>
        <taxon>Maltschvirus maltsch</taxon>
    </lineage>
</organism>
<dbReference type="EMBL" id="LR796434">
    <property type="protein sequence ID" value="CAB4144480.1"/>
    <property type="molecule type" value="Genomic_DNA"/>
</dbReference>
<dbReference type="InterPro" id="IPR041329">
    <property type="entry name" value="YubB_C"/>
</dbReference>
<reference evidence="2" key="1">
    <citation type="submission" date="2020-04" db="EMBL/GenBank/DDBJ databases">
        <authorList>
            <person name="Chiriac C."/>
            <person name="Salcher M."/>
            <person name="Ghai R."/>
            <person name="Kavagutti S V."/>
        </authorList>
    </citation>
    <scope>NUCLEOTIDE SEQUENCE</scope>
</reference>
<gene>
    <name evidence="2" type="ORF">UFOVP460_40</name>
</gene>
<dbReference type="Pfam" id="PF18406">
    <property type="entry name" value="DUF1281_C"/>
    <property type="match status" value="1"/>
</dbReference>
<name>A0A6J5MH37_9CAUD</name>
<protein>
    <recommendedName>
        <fullName evidence="1">YubB ferredoxin-like domain-containing protein</fullName>
    </recommendedName>
</protein>
<proteinExistence type="predicted"/>
<sequence>MPNYVYNDLAIEGNEGMLTVFQSVARSGLLPLDFNKAIHCPEELRDEDLHTYGGQRAEERNKMRQGMKDKYGFCNANDFCTEMWGTKWNAMEGQFGGIQKDAGFSVAIYKFTTAWSPPLPVIIKFSQKFPTLTFHLYCVEECGNFEPVHFKIFMGHVTEREKVTPDFIP</sequence>
<evidence type="ECO:0000259" key="1">
    <source>
        <dbReference type="Pfam" id="PF18406"/>
    </source>
</evidence>
<accession>A0A6J5MH37</accession>
<evidence type="ECO:0000313" key="2">
    <source>
        <dbReference type="EMBL" id="CAB4144480.1"/>
    </source>
</evidence>
<feature type="domain" description="YubB ferredoxin-like" evidence="1">
    <location>
        <begin position="105"/>
        <end position="144"/>
    </location>
</feature>